<dbReference type="HOGENOM" id="CLU_1667334_0_0_6"/>
<sequence>MTLHLVCDISGSMSDGGKPFIMRTLVTTVAQWVLYGYGRTEITLWAWGSEARRIPDWGTRSEFPEQLLSCAGTANGSSLIQSLGDKPDGKVLLFTDGFWSRDDARALKRWKDNLPSNMLRIIKIGADANPQLKGPDLFSSDELFSALDGWLQEDEEWA</sequence>
<dbReference type="AlphaFoldDB" id="F9ZV98"/>
<dbReference type="InterPro" id="IPR036465">
    <property type="entry name" value="vWFA_dom_sf"/>
</dbReference>
<protein>
    <recommendedName>
        <fullName evidence="3">VWA domain-containing protein</fullName>
    </recommendedName>
</protein>
<dbReference type="STRING" id="857087.Metme_2305"/>
<dbReference type="EMBL" id="CP002738">
    <property type="protein sequence ID" value="AEG00708.1"/>
    <property type="molecule type" value="Genomic_DNA"/>
</dbReference>
<dbReference type="KEGG" id="mmt:Metme_2305"/>
<evidence type="ECO:0008006" key="3">
    <source>
        <dbReference type="Google" id="ProtNLM"/>
    </source>
</evidence>
<name>F9ZV98_METMM</name>
<accession>F9ZV98</accession>
<dbReference type="SUPFAM" id="SSF53300">
    <property type="entry name" value="vWA-like"/>
    <property type="match status" value="1"/>
</dbReference>
<dbReference type="eggNOG" id="COG2304">
    <property type="taxonomic scope" value="Bacteria"/>
</dbReference>
<gene>
    <name evidence="1" type="ordered locus">Metme_2305</name>
</gene>
<dbReference type="OrthoDB" id="6865078at2"/>
<evidence type="ECO:0000313" key="1">
    <source>
        <dbReference type="EMBL" id="AEG00708.1"/>
    </source>
</evidence>
<organism evidence="1 2">
    <name type="scientific">Methylomonas methanica (strain DSM 25384 / MC09)</name>
    <dbReference type="NCBI Taxonomy" id="857087"/>
    <lineage>
        <taxon>Bacteria</taxon>
        <taxon>Pseudomonadati</taxon>
        <taxon>Pseudomonadota</taxon>
        <taxon>Gammaproteobacteria</taxon>
        <taxon>Methylococcales</taxon>
        <taxon>Methylococcaceae</taxon>
        <taxon>Methylomonas</taxon>
    </lineage>
</organism>
<dbReference type="RefSeq" id="WP_013818948.1">
    <property type="nucleotide sequence ID" value="NC_015572.1"/>
</dbReference>
<reference evidence="2" key="3">
    <citation type="submission" date="2011-05" db="EMBL/GenBank/DDBJ databases">
        <title>Complete sequence of Methylomonas methanica MC09.</title>
        <authorList>
            <consortium name="US DOE Joint Genome Institute"/>
            <person name="Lucas S."/>
            <person name="Han J."/>
            <person name="Lapidus A."/>
            <person name="Cheng J.-F."/>
            <person name="Goodwin L."/>
            <person name="Pitluck S."/>
            <person name="Peters L."/>
            <person name="Mikhailova N."/>
            <person name="Teshima H."/>
            <person name="Han C."/>
            <person name="Tapia R."/>
            <person name="Land M."/>
            <person name="Hauser L."/>
            <person name="Kyrpides N."/>
            <person name="Ivanova N."/>
            <person name="Pagani I."/>
            <person name="Stein L."/>
            <person name="Woyke T."/>
        </authorList>
    </citation>
    <scope>NUCLEOTIDE SEQUENCE [LARGE SCALE GENOMIC DNA]</scope>
    <source>
        <strain evidence="2">MC09</strain>
    </source>
</reference>
<reference evidence="1 2" key="1">
    <citation type="journal article" date="2011" name="J. Bacteriol.">
        <title>Complete Genome Sequence of the Aerobic Marine Methanotroph Methylomonas methanica MC09.</title>
        <authorList>
            <person name="Boden R."/>
            <person name="Cunliffe M."/>
            <person name="Scanlan J."/>
            <person name="Moussard H."/>
            <person name="Kits K.D."/>
            <person name="Klotz M.G."/>
            <person name="Jetten M.S."/>
            <person name="Vuilleumier S."/>
            <person name="Han J."/>
            <person name="Peters L."/>
            <person name="Mikhailova N."/>
            <person name="Teshima H."/>
            <person name="Tapia R."/>
            <person name="Kyrpides N."/>
            <person name="Ivanova N."/>
            <person name="Pagani I."/>
            <person name="Cheng J.F."/>
            <person name="Goodwin L."/>
            <person name="Han C."/>
            <person name="Hauser L."/>
            <person name="Land M.L."/>
            <person name="Lapidus A."/>
            <person name="Lucas S."/>
            <person name="Pitluck S."/>
            <person name="Woyke T."/>
            <person name="Stein L."/>
            <person name="Murrell J.C."/>
        </authorList>
    </citation>
    <scope>NUCLEOTIDE SEQUENCE [LARGE SCALE GENOMIC DNA]</scope>
    <source>
        <strain evidence="1 2">MC09</strain>
    </source>
</reference>
<reference key="2">
    <citation type="submission" date="2011-05" db="EMBL/GenBank/DDBJ databases">
        <title>Complete genome sequence of the aerobic marine methanotroph Methylomonas methanica MC09.</title>
        <authorList>
            <person name="Boden R."/>
            <person name="Cunliffe M."/>
            <person name="Scanlan J."/>
            <person name="Moussard H."/>
            <person name="Kits K.D."/>
            <person name="Klotz M."/>
            <person name="Jetten M."/>
            <person name="Vuilleumier S."/>
            <person name="Han J."/>
            <person name="Peters L."/>
            <person name="Mikhailova N."/>
            <person name="Teshima H."/>
            <person name="Tapia R."/>
            <person name="Kyrpides N."/>
            <person name="Ivanova N."/>
            <person name="Pagani I."/>
            <person name="Cheng J.-F."/>
            <person name="Goodwin L."/>
            <person name="Han C."/>
            <person name="Hauser L."/>
            <person name="Land M."/>
            <person name="Lapidus A."/>
            <person name="Lucas S."/>
            <person name="Pitluck S."/>
            <person name="Woyke T."/>
            <person name="Stein L.Y."/>
            <person name="Murrell C."/>
        </authorList>
    </citation>
    <scope>NUCLEOTIDE SEQUENCE</scope>
    <source>
        <strain>MC09</strain>
    </source>
</reference>
<keyword evidence="2" id="KW-1185">Reference proteome</keyword>
<proteinExistence type="predicted"/>
<dbReference type="Proteomes" id="UP000008888">
    <property type="component" value="Chromosome"/>
</dbReference>
<evidence type="ECO:0000313" key="2">
    <source>
        <dbReference type="Proteomes" id="UP000008888"/>
    </source>
</evidence>